<dbReference type="EMBL" id="CP036433">
    <property type="protein sequence ID" value="QDU95377.1"/>
    <property type="molecule type" value="Genomic_DNA"/>
</dbReference>
<evidence type="ECO:0000256" key="1">
    <source>
        <dbReference type="SAM" id="MobiDB-lite"/>
    </source>
</evidence>
<keyword evidence="3" id="KW-1185">Reference proteome</keyword>
<dbReference type="AlphaFoldDB" id="A0A518DU65"/>
<feature type="region of interest" description="Disordered" evidence="1">
    <location>
        <begin position="264"/>
        <end position="320"/>
    </location>
</feature>
<feature type="region of interest" description="Disordered" evidence="1">
    <location>
        <begin position="114"/>
        <end position="213"/>
    </location>
</feature>
<dbReference type="KEGG" id="lcre:Pla8534_31920"/>
<evidence type="ECO:0000313" key="3">
    <source>
        <dbReference type="Proteomes" id="UP000317648"/>
    </source>
</evidence>
<name>A0A518DU65_9BACT</name>
<dbReference type="OrthoDB" id="291778at2"/>
<accession>A0A518DU65</accession>
<sequence length="576" mass="62211">MRLTLSNFGWLLLLLCVSGGCLSPMQMRDSVKPASSGQDPLGRGYRDASLEPPAAKAEAKPQVQQASTTAPLPGEGLSSEQYAKWEKIIASADEAHRPQLEYLFAAVQEKAKRDLKTAAPTNDPVDPNPTSPIDISESKTKPPAEKKTADAKDQPAAKESKEEKPAAKAQQPSTSEAEPEKPKTTARKEPASESKPAAQVPSSPSPGASDQQDLASIQALPPVLPENGSSVPAGATSIPSQLPADEASYSHIAQTSLTASLHAEPGASQAPLPNYPTTSLATPAYPSTASGDPAGLQAAHQYPTTGNAAGNPAAPGTMHASAAARPLQNNTFSPDDWRAHLHASVAQLTRQAADPTLDKVTHDRLEVQLRMLQLLAGERDAAFQPIAKLDPVEQQFWAEQLYGIDALLNPNASPVPDHRALNALRHLRSSVDHLSETSSLEVRNLAFCTRVDSYGQYQRFEQYEFRPDQEVLLYVEVDNFSAKQEQHGAGFETALQGGYQIYDAAGRRVADHQFAVDREKCANRRRDFFIPFQFHLPAGIGHGRYTLKLTMEDKHAAKFGQSAISFTIVEYALNTR</sequence>
<feature type="region of interest" description="Disordered" evidence="1">
    <location>
        <begin position="28"/>
        <end position="77"/>
    </location>
</feature>
<dbReference type="RefSeq" id="WP_145054125.1">
    <property type="nucleotide sequence ID" value="NZ_CP036433.1"/>
</dbReference>
<protein>
    <submittedName>
        <fullName evidence="2">Uncharacterized protein</fullName>
    </submittedName>
</protein>
<dbReference type="PROSITE" id="PS51257">
    <property type="entry name" value="PROKAR_LIPOPROTEIN"/>
    <property type="match status" value="1"/>
</dbReference>
<gene>
    <name evidence="2" type="ORF">Pla8534_31920</name>
</gene>
<reference evidence="2 3" key="1">
    <citation type="submission" date="2019-02" db="EMBL/GenBank/DDBJ databases">
        <title>Deep-cultivation of Planctomycetes and their phenomic and genomic characterization uncovers novel biology.</title>
        <authorList>
            <person name="Wiegand S."/>
            <person name="Jogler M."/>
            <person name="Boedeker C."/>
            <person name="Pinto D."/>
            <person name="Vollmers J."/>
            <person name="Rivas-Marin E."/>
            <person name="Kohn T."/>
            <person name="Peeters S.H."/>
            <person name="Heuer A."/>
            <person name="Rast P."/>
            <person name="Oberbeckmann S."/>
            <person name="Bunk B."/>
            <person name="Jeske O."/>
            <person name="Meyerdierks A."/>
            <person name="Storesund J.E."/>
            <person name="Kallscheuer N."/>
            <person name="Luecker S."/>
            <person name="Lage O.M."/>
            <person name="Pohl T."/>
            <person name="Merkel B.J."/>
            <person name="Hornburger P."/>
            <person name="Mueller R.-W."/>
            <person name="Bruemmer F."/>
            <person name="Labrenz M."/>
            <person name="Spormann A.M."/>
            <person name="Op den Camp H."/>
            <person name="Overmann J."/>
            <person name="Amann R."/>
            <person name="Jetten M.S.M."/>
            <person name="Mascher T."/>
            <person name="Medema M.H."/>
            <person name="Devos D.P."/>
            <person name="Kaster A.-K."/>
            <person name="Ovreas L."/>
            <person name="Rohde M."/>
            <person name="Galperin M.Y."/>
            <person name="Jogler C."/>
        </authorList>
    </citation>
    <scope>NUCLEOTIDE SEQUENCE [LARGE SCALE GENOMIC DNA]</scope>
    <source>
        <strain evidence="2 3">Pla85_3_4</strain>
    </source>
</reference>
<proteinExistence type="predicted"/>
<feature type="compositionally biased region" description="Basic and acidic residues" evidence="1">
    <location>
        <begin position="136"/>
        <end position="166"/>
    </location>
</feature>
<feature type="compositionally biased region" description="Basic and acidic residues" evidence="1">
    <location>
        <begin position="178"/>
        <end position="192"/>
    </location>
</feature>
<dbReference type="Proteomes" id="UP000317648">
    <property type="component" value="Chromosome"/>
</dbReference>
<organism evidence="2 3">
    <name type="scientific">Lignipirellula cremea</name>
    <dbReference type="NCBI Taxonomy" id="2528010"/>
    <lineage>
        <taxon>Bacteria</taxon>
        <taxon>Pseudomonadati</taxon>
        <taxon>Planctomycetota</taxon>
        <taxon>Planctomycetia</taxon>
        <taxon>Pirellulales</taxon>
        <taxon>Pirellulaceae</taxon>
        <taxon>Lignipirellula</taxon>
    </lineage>
</organism>
<feature type="compositionally biased region" description="Polar residues" evidence="1">
    <location>
        <begin position="275"/>
        <end position="290"/>
    </location>
</feature>
<feature type="compositionally biased region" description="Low complexity" evidence="1">
    <location>
        <begin position="303"/>
        <end position="317"/>
    </location>
</feature>
<evidence type="ECO:0000313" key="2">
    <source>
        <dbReference type="EMBL" id="QDU95377.1"/>
    </source>
</evidence>
<feature type="compositionally biased region" description="Polar residues" evidence="1">
    <location>
        <begin position="200"/>
        <end position="213"/>
    </location>
</feature>
<feature type="compositionally biased region" description="Low complexity" evidence="1">
    <location>
        <begin position="51"/>
        <end position="66"/>
    </location>
</feature>